<keyword evidence="2" id="KW-1185">Reference proteome</keyword>
<dbReference type="EMBL" id="OX395132">
    <property type="protein sequence ID" value="CAI5780177.1"/>
    <property type="molecule type" value="Genomic_DNA"/>
</dbReference>
<dbReference type="Proteomes" id="UP001178461">
    <property type="component" value="Chromosome 7"/>
</dbReference>
<name>A0AA35KMM1_9SAUR</name>
<reference evidence="1" key="1">
    <citation type="submission" date="2022-12" db="EMBL/GenBank/DDBJ databases">
        <authorList>
            <person name="Alioto T."/>
            <person name="Alioto T."/>
            <person name="Gomez Garrido J."/>
        </authorList>
    </citation>
    <scope>NUCLEOTIDE SEQUENCE</scope>
</reference>
<accession>A0AA35KMM1</accession>
<proteinExistence type="predicted"/>
<evidence type="ECO:0000313" key="1">
    <source>
        <dbReference type="EMBL" id="CAI5780177.1"/>
    </source>
</evidence>
<protein>
    <submittedName>
        <fullName evidence="1">Uncharacterized protein</fullName>
    </submittedName>
</protein>
<organism evidence="1 2">
    <name type="scientific">Podarcis lilfordi</name>
    <name type="common">Lilford's wall lizard</name>
    <dbReference type="NCBI Taxonomy" id="74358"/>
    <lineage>
        <taxon>Eukaryota</taxon>
        <taxon>Metazoa</taxon>
        <taxon>Chordata</taxon>
        <taxon>Craniata</taxon>
        <taxon>Vertebrata</taxon>
        <taxon>Euteleostomi</taxon>
        <taxon>Lepidosauria</taxon>
        <taxon>Squamata</taxon>
        <taxon>Bifurcata</taxon>
        <taxon>Unidentata</taxon>
        <taxon>Episquamata</taxon>
        <taxon>Laterata</taxon>
        <taxon>Lacertibaenia</taxon>
        <taxon>Lacertidae</taxon>
        <taxon>Podarcis</taxon>
    </lineage>
</organism>
<gene>
    <name evidence="1" type="ORF">PODLI_1B015071</name>
</gene>
<sequence>MKMHRAKSAGRGGTRGKDCLNQITTVLLSKRVYNHYNCSLNHVFHATVSFPDGTIEEKVTWQLYLVEDSPPPPNTSTIGKIISHKGRK</sequence>
<dbReference type="AlphaFoldDB" id="A0AA35KMM1"/>
<evidence type="ECO:0000313" key="2">
    <source>
        <dbReference type="Proteomes" id="UP001178461"/>
    </source>
</evidence>